<feature type="domain" description="SPOR" evidence="3">
    <location>
        <begin position="233"/>
        <end position="306"/>
    </location>
</feature>
<protein>
    <submittedName>
        <fullName evidence="4">N-acetylmuramoyl-L-alanine amidase</fullName>
    </submittedName>
</protein>
<evidence type="ECO:0000259" key="3">
    <source>
        <dbReference type="PROSITE" id="PS51724"/>
    </source>
</evidence>
<feature type="region of interest" description="Disordered" evidence="2">
    <location>
        <begin position="183"/>
        <end position="222"/>
    </location>
</feature>
<organism evidence="4 5">
    <name type="scientific">Wansuia hejianensis</name>
    <dbReference type="NCBI Taxonomy" id="2763667"/>
    <lineage>
        <taxon>Bacteria</taxon>
        <taxon>Bacillati</taxon>
        <taxon>Bacillota</taxon>
        <taxon>Clostridia</taxon>
        <taxon>Lachnospirales</taxon>
        <taxon>Lachnospiraceae</taxon>
        <taxon>Wansuia</taxon>
    </lineage>
</organism>
<dbReference type="Pfam" id="PF01520">
    <property type="entry name" value="Amidase_3"/>
    <property type="match status" value="1"/>
</dbReference>
<name>A0A7G9GDQ3_9FIRM</name>
<proteinExistence type="predicted"/>
<dbReference type="InterPro" id="IPR002508">
    <property type="entry name" value="MurNAc-LAA_cat"/>
</dbReference>
<dbReference type="InterPro" id="IPR007730">
    <property type="entry name" value="SPOR-like_dom"/>
</dbReference>
<dbReference type="AlphaFoldDB" id="A0A7G9GDQ3"/>
<sequence length="306" mass="33605">MAYRIVLDAGHGGADPGAVHEGRQEKDDTLELALAVGRILEENGIDVIYTRTTDIYQTPFEKAQIANEANADFFISIHRNSSPEPDQYQGVETLVYDKSGIKLTMAEAINGALENLGFRNLGVKARPGLVVLRRTKMPALLIEAGFLNTASDNTLFDEQKPEIARAIASAILGTLDMETVESEAVPETDSEYISESNSGPTSETDSETVSETASETIPEAHAVTPIPVQAEDGADETYYRVQVGLFRVRQNADNLLYELLDQGYPAFILYDDGYYKVQVGAYRVLGNAIIMERRLRRAGYSTLITT</sequence>
<keyword evidence="1" id="KW-0378">Hydrolase</keyword>
<feature type="compositionally biased region" description="Low complexity" evidence="2">
    <location>
        <begin position="201"/>
        <end position="216"/>
    </location>
</feature>
<dbReference type="Proteomes" id="UP000515860">
    <property type="component" value="Chromosome"/>
</dbReference>
<dbReference type="GO" id="GO:0042834">
    <property type="term" value="F:peptidoglycan binding"/>
    <property type="evidence" value="ECO:0007669"/>
    <property type="project" value="InterPro"/>
</dbReference>
<evidence type="ECO:0000313" key="4">
    <source>
        <dbReference type="EMBL" id="QNM08935.1"/>
    </source>
</evidence>
<dbReference type="KEGG" id="whj:H9Q79_01105"/>
<keyword evidence="5" id="KW-1185">Reference proteome</keyword>
<dbReference type="Gene3D" id="3.40.630.40">
    <property type="entry name" value="Zn-dependent exopeptidases"/>
    <property type="match status" value="1"/>
</dbReference>
<dbReference type="GO" id="GO:0030288">
    <property type="term" value="C:outer membrane-bounded periplasmic space"/>
    <property type="evidence" value="ECO:0007669"/>
    <property type="project" value="TreeGrafter"/>
</dbReference>
<dbReference type="Gene3D" id="3.30.70.1070">
    <property type="entry name" value="Sporulation related repeat"/>
    <property type="match status" value="1"/>
</dbReference>
<dbReference type="EMBL" id="CP060635">
    <property type="protein sequence ID" value="QNM08935.1"/>
    <property type="molecule type" value="Genomic_DNA"/>
</dbReference>
<reference evidence="4 5" key="1">
    <citation type="submission" date="2020-08" db="EMBL/GenBank/DDBJ databases">
        <authorList>
            <person name="Liu C."/>
            <person name="Sun Q."/>
        </authorList>
    </citation>
    <scope>NUCLEOTIDE SEQUENCE [LARGE SCALE GENOMIC DNA]</scope>
    <source>
        <strain evidence="4 5">NSJ-29</strain>
    </source>
</reference>
<gene>
    <name evidence="4" type="ORF">H9Q79_01105</name>
</gene>
<dbReference type="CDD" id="cd02696">
    <property type="entry name" value="MurNAc-LAA"/>
    <property type="match status" value="1"/>
</dbReference>
<dbReference type="SUPFAM" id="SSF53187">
    <property type="entry name" value="Zn-dependent exopeptidases"/>
    <property type="match status" value="1"/>
</dbReference>
<dbReference type="InterPro" id="IPR036680">
    <property type="entry name" value="SPOR-like_sf"/>
</dbReference>
<dbReference type="GO" id="GO:0009253">
    <property type="term" value="P:peptidoglycan catabolic process"/>
    <property type="evidence" value="ECO:0007669"/>
    <property type="project" value="InterPro"/>
</dbReference>
<dbReference type="Pfam" id="PF05036">
    <property type="entry name" value="SPOR"/>
    <property type="match status" value="1"/>
</dbReference>
<dbReference type="PROSITE" id="PS51724">
    <property type="entry name" value="SPOR"/>
    <property type="match status" value="1"/>
</dbReference>
<dbReference type="PANTHER" id="PTHR30404">
    <property type="entry name" value="N-ACETYLMURAMOYL-L-ALANINE AMIDASE"/>
    <property type="match status" value="1"/>
</dbReference>
<dbReference type="SUPFAM" id="SSF110997">
    <property type="entry name" value="Sporulation related repeat"/>
    <property type="match status" value="1"/>
</dbReference>
<dbReference type="RefSeq" id="WP_118648633.1">
    <property type="nucleotide sequence ID" value="NZ_CP060635.1"/>
</dbReference>
<accession>A0A7G9GDQ3</accession>
<evidence type="ECO:0000256" key="1">
    <source>
        <dbReference type="ARBA" id="ARBA00022801"/>
    </source>
</evidence>
<evidence type="ECO:0000313" key="5">
    <source>
        <dbReference type="Proteomes" id="UP000515860"/>
    </source>
</evidence>
<dbReference type="SMART" id="SM00646">
    <property type="entry name" value="Ami_3"/>
    <property type="match status" value="1"/>
</dbReference>
<dbReference type="GO" id="GO:0008745">
    <property type="term" value="F:N-acetylmuramoyl-L-alanine amidase activity"/>
    <property type="evidence" value="ECO:0007669"/>
    <property type="project" value="InterPro"/>
</dbReference>
<evidence type="ECO:0000256" key="2">
    <source>
        <dbReference type="SAM" id="MobiDB-lite"/>
    </source>
</evidence>
<dbReference type="InterPro" id="IPR050695">
    <property type="entry name" value="N-acetylmuramoyl_amidase_3"/>
</dbReference>
<feature type="compositionally biased region" description="Acidic residues" evidence="2">
    <location>
        <begin position="183"/>
        <end position="192"/>
    </location>
</feature>
<dbReference type="PANTHER" id="PTHR30404:SF0">
    <property type="entry name" value="N-ACETYLMURAMOYL-L-ALANINE AMIDASE AMIC"/>
    <property type="match status" value="1"/>
</dbReference>